<feature type="compositionally biased region" description="Pro residues" evidence="1">
    <location>
        <begin position="787"/>
        <end position="806"/>
    </location>
</feature>
<evidence type="ECO:0000256" key="1">
    <source>
        <dbReference type="SAM" id="MobiDB-lite"/>
    </source>
</evidence>
<dbReference type="PANTHER" id="PTHR28089:SF1">
    <property type="entry name" value="PROTEIN ZDS1-RELATED"/>
    <property type="match status" value="1"/>
</dbReference>
<dbReference type="PaxDb" id="284590-Q6CSE5"/>
<name>Q6CSE5_KLULA</name>
<feature type="region of interest" description="Disordered" evidence="1">
    <location>
        <begin position="148"/>
        <end position="185"/>
    </location>
</feature>
<feature type="compositionally biased region" description="Low complexity" evidence="1">
    <location>
        <begin position="162"/>
        <end position="176"/>
    </location>
</feature>
<dbReference type="FunCoup" id="Q6CSE5">
    <property type="interactions" value="193"/>
</dbReference>
<feature type="compositionally biased region" description="Acidic residues" evidence="1">
    <location>
        <begin position="431"/>
        <end position="444"/>
    </location>
</feature>
<feature type="region of interest" description="Disordered" evidence="1">
    <location>
        <begin position="768"/>
        <end position="824"/>
    </location>
</feature>
<evidence type="ECO:0000259" key="2">
    <source>
        <dbReference type="SMART" id="SM01327"/>
    </source>
</evidence>
<dbReference type="KEGG" id="kla:KLLA0_D01683g"/>
<dbReference type="eggNOG" id="ENOG502RC08">
    <property type="taxonomic scope" value="Eukaryota"/>
</dbReference>
<evidence type="ECO:0000313" key="4">
    <source>
        <dbReference type="Proteomes" id="UP000000598"/>
    </source>
</evidence>
<feature type="compositionally biased region" description="Basic and acidic residues" evidence="1">
    <location>
        <begin position="642"/>
        <end position="668"/>
    </location>
</feature>
<dbReference type="GeneID" id="2893037"/>
<proteinExistence type="predicted"/>
<dbReference type="InterPro" id="IPR013941">
    <property type="entry name" value="ZDS1_C"/>
</dbReference>
<dbReference type="AlphaFoldDB" id="Q6CSE5"/>
<feature type="compositionally biased region" description="Acidic residues" evidence="1">
    <location>
        <begin position="84"/>
        <end position="94"/>
    </location>
</feature>
<dbReference type="GO" id="GO:0030010">
    <property type="term" value="P:establishment of cell polarity"/>
    <property type="evidence" value="ECO:0007669"/>
    <property type="project" value="TreeGrafter"/>
</dbReference>
<dbReference type="SMART" id="SM01327">
    <property type="entry name" value="Zds_C"/>
    <property type="match status" value="1"/>
</dbReference>
<keyword evidence="4" id="KW-1185">Reference proteome</keyword>
<organism evidence="3 4">
    <name type="scientific">Kluyveromyces lactis (strain ATCC 8585 / CBS 2359 / DSM 70799 / NBRC 1267 / NRRL Y-1140 / WM37)</name>
    <name type="common">Yeast</name>
    <name type="synonym">Candida sphaerica</name>
    <dbReference type="NCBI Taxonomy" id="284590"/>
    <lineage>
        <taxon>Eukaryota</taxon>
        <taxon>Fungi</taxon>
        <taxon>Dikarya</taxon>
        <taxon>Ascomycota</taxon>
        <taxon>Saccharomycotina</taxon>
        <taxon>Saccharomycetes</taxon>
        <taxon>Saccharomycetales</taxon>
        <taxon>Saccharomycetaceae</taxon>
        <taxon>Kluyveromyces</taxon>
    </lineage>
</organism>
<dbReference type="InterPro" id="IPR040206">
    <property type="entry name" value="Zds1/2"/>
</dbReference>
<protein>
    <submittedName>
        <fullName evidence="3">KLLA0D01683p</fullName>
    </submittedName>
</protein>
<feature type="compositionally biased region" description="Low complexity" evidence="1">
    <location>
        <begin position="54"/>
        <end position="76"/>
    </location>
</feature>
<feature type="region of interest" description="Disordered" evidence="1">
    <location>
        <begin position="534"/>
        <end position="559"/>
    </location>
</feature>
<dbReference type="STRING" id="284590.Q6CSE5"/>
<feature type="compositionally biased region" description="Polar residues" evidence="1">
    <location>
        <begin position="534"/>
        <end position="549"/>
    </location>
</feature>
<dbReference type="GO" id="GO:0010971">
    <property type="term" value="P:positive regulation of G2/M transition of mitotic cell cycle"/>
    <property type="evidence" value="ECO:0007669"/>
    <property type="project" value="TreeGrafter"/>
</dbReference>
<feature type="compositionally biased region" description="Basic and acidic residues" evidence="1">
    <location>
        <begin position="550"/>
        <end position="559"/>
    </location>
</feature>
<feature type="region of interest" description="Disordered" evidence="1">
    <location>
        <begin position="243"/>
        <end position="277"/>
    </location>
</feature>
<feature type="compositionally biased region" description="Low complexity" evidence="1">
    <location>
        <begin position="710"/>
        <end position="728"/>
    </location>
</feature>
<feature type="compositionally biased region" description="Low complexity" evidence="1">
    <location>
        <begin position="393"/>
        <end position="406"/>
    </location>
</feature>
<dbReference type="Proteomes" id="UP000000598">
    <property type="component" value="Chromosome D"/>
</dbReference>
<dbReference type="PANTHER" id="PTHR28089">
    <property type="entry name" value="PROTEIN ZDS1-RELATED"/>
    <property type="match status" value="1"/>
</dbReference>
<feature type="region of interest" description="Disordered" evidence="1">
    <location>
        <begin position="430"/>
        <end position="488"/>
    </location>
</feature>
<reference evidence="3 4" key="1">
    <citation type="journal article" date="2004" name="Nature">
        <title>Genome evolution in yeasts.</title>
        <authorList>
            <consortium name="Genolevures"/>
            <person name="Dujon B."/>
            <person name="Sherman D."/>
            <person name="Fischer G."/>
            <person name="Durrens P."/>
            <person name="Casaregola S."/>
            <person name="Lafontaine I."/>
            <person name="de Montigny J."/>
            <person name="Marck C."/>
            <person name="Neuveglise C."/>
            <person name="Talla E."/>
            <person name="Goffard N."/>
            <person name="Frangeul L."/>
            <person name="Aigle M."/>
            <person name="Anthouard V."/>
            <person name="Babour A."/>
            <person name="Barbe V."/>
            <person name="Barnay S."/>
            <person name="Blanchin S."/>
            <person name="Beckerich J.M."/>
            <person name="Beyne E."/>
            <person name="Bleykasten C."/>
            <person name="Boisrame A."/>
            <person name="Boyer J."/>
            <person name="Cattolico L."/>
            <person name="Confanioleri F."/>
            <person name="de Daruvar A."/>
            <person name="Despons L."/>
            <person name="Fabre E."/>
            <person name="Fairhead C."/>
            <person name="Ferry-Dumazet H."/>
            <person name="Groppi A."/>
            <person name="Hantraye F."/>
            <person name="Hennequin C."/>
            <person name="Jauniaux N."/>
            <person name="Joyet P."/>
            <person name="Kachouri R."/>
            <person name="Kerrest A."/>
            <person name="Koszul R."/>
            <person name="Lemaire M."/>
            <person name="Lesur I."/>
            <person name="Ma L."/>
            <person name="Muller H."/>
            <person name="Nicaud J.M."/>
            <person name="Nikolski M."/>
            <person name="Oztas S."/>
            <person name="Ozier-Kalogeropoulos O."/>
            <person name="Pellenz S."/>
            <person name="Potier S."/>
            <person name="Richard G.F."/>
            <person name="Straub M.L."/>
            <person name="Suleau A."/>
            <person name="Swennene D."/>
            <person name="Tekaia F."/>
            <person name="Wesolowski-Louvel M."/>
            <person name="Westhof E."/>
            <person name="Wirth B."/>
            <person name="Zeniou-Meyer M."/>
            <person name="Zivanovic I."/>
            <person name="Bolotin-Fukuhara M."/>
            <person name="Thierry A."/>
            <person name="Bouchier C."/>
            <person name="Caudron B."/>
            <person name="Scarpelli C."/>
            <person name="Gaillardin C."/>
            <person name="Weissenbach J."/>
            <person name="Wincker P."/>
            <person name="Souciet J.L."/>
        </authorList>
    </citation>
    <scope>NUCLEOTIDE SEQUENCE [LARGE SCALE GENOMIC DNA]</scope>
    <source>
        <strain evidence="4">ATCC 8585 / CBS 2359 / DSM 70799 / NBRC 1267 / NRRL Y-1140 / WM37</strain>
    </source>
</reference>
<dbReference type="HOGENOM" id="CLU_011999_0_0_1"/>
<gene>
    <name evidence="3" type="ORF">KLLA0_D01683g</name>
</gene>
<dbReference type="OMA" id="SKFNTYK"/>
<feature type="region of interest" description="Disordered" evidence="1">
    <location>
        <begin position="379"/>
        <end position="409"/>
    </location>
</feature>
<sequence length="944" mass="105230">MPMSKRDKRKSEVLIAAQSLDQEVKHVKNLKRLSIGSMDLLMDPELEYRVSSRQGTGTATDQDTGTPYIATSSIKTETTKSEQGEQEYGNDDNQETQLSHSSLSEDDTTTAGAAVEEEDDSYSFTDDSMDVTNAEYLDKDAQANMINNNYRHEPLPRRRVLSGSISRSISGTSSTSDGNDESKHNESLGQNLLWVRADQHPNVKPENYLELVQNTLENMNLGGRSPTANETQAQSLSGLKTLRKRSMQSGNSLARRPSRLRTSYTELSEDDEDKGMTDQPLAAAAPTMSSRRTVSLKDITEELTKLSNQAGLTDTDAVTLARTLWVADESTTDSTGQGLSNNLADEEEEFASTMFTKSGFTVPARHSLRRSKFNTYRIQSSSSKEERIIETRSPSGSNNSPNSIIGLYNDEPFNEKKPIVQEFFSTLPASDDFESESSTEDAESSADFSNEVSSELETTDKQRINETSKSWRWSQSPTTSNDYQQAQYVPKENIAPLKINHSRNRHNIAATNSERNTSETSINTTGSAATVVTQTSIDTSSKETSNTQEIKPEKRRSASMNLDHDTTSIEVNDKKLKKGNHGQNKFMKFFKKRSSSASSGGKIFKESTTENLPSMPIERELKKKQSGSGLSNKFWISPKKQSKSESGKEEQLKHKDRIKFEYEKEKKQKEKRTKKKPSLQPAVTVVKSNRQVSGELGTVNYYADDKTKGNTHNQQSSSSFSKSNSNRTSDYEEDDVEVTEFSVHEDSFTSVHSNSSVNTFKDAILQTDHSQDSPYSGTSSTSSPSSPASPPAPMQIPSASTPPPPTQQQEQEQAQGTLENQYPLPPRKLTFADVLKPDRPNSPMKFTDSAFGFPLPPLTISTVIMFDHRLPIHVERAIYRLSHLKLSDPKRVLRQQVLLSNFMYAYLNLVNHSLYLQQIEEEHMGNNGSMNMGNSNALIDIPDM</sequence>
<evidence type="ECO:0000313" key="3">
    <source>
        <dbReference type="EMBL" id="CAH00240.1"/>
    </source>
</evidence>
<dbReference type="RefSeq" id="XP_453144.1">
    <property type="nucleotide sequence ID" value="XM_453144.1"/>
</dbReference>
<dbReference type="GO" id="GO:0005737">
    <property type="term" value="C:cytoplasm"/>
    <property type="evidence" value="ECO:0007669"/>
    <property type="project" value="TreeGrafter"/>
</dbReference>
<dbReference type="Pfam" id="PF08632">
    <property type="entry name" value="Zds_C"/>
    <property type="match status" value="1"/>
</dbReference>
<dbReference type="EMBL" id="CR382124">
    <property type="protein sequence ID" value="CAH00240.1"/>
    <property type="molecule type" value="Genomic_DNA"/>
</dbReference>
<accession>Q6CSE5</accession>
<feature type="domain" description="Protein Zds1 C-terminal" evidence="2">
    <location>
        <begin position="859"/>
        <end position="911"/>
    </location>
</feature>
<feature type="compositionally biased region" description="Polar residues" evidence="1">
    <location>
        <begin position="467"/>
        <end position="487"/>
    </location>
</feature>
<feature type="compositionally biased region" description="Low complexity" evidence="1">
    <location>
        <begin position="772"/>
        <end position="786"/>
    </location>
</feature>
<feature type="region of interest" description="Disordered" evidence="1">
    <location>
        <begin position="51"/>
        <end position="127"/>
    </location>
</feature>
<dbReference type="InParanoid" id="Q6CSE5"/>
<feature type="region of interest" description="Disordered" evidence="1">
    <location>
        <begin position="592"/>
        <end position="738"/>
    </location>
</feature>